<feature type="transmembrane region" description="Helical" evidence="1">
    <location>
        <begin position="528"/>
        <end position="546"/>
    </location>
</feature>
<keyword evidence="1" id="KW-0472">Membrane</keyword>
<organism evidence="2 3">
    <name type="scientific">Babesia microti (strain RI)</name>
    <dbReference type="NCBI Taxonomy" id="1133968"/>
    <lineage>
        <taxon>Eukaryota</taxon>
        <taxon>Sar</taxon>
        <taxon>Alveolata</taxon>
        <taxon>Apicomplexa</taxon>
        <taxon>Aconoidasida</taxon>
        <taxon>Piroplasmida</taxon>
        <taxon>Babesiidae</taxon>
        <taxon>Babesia</taxon>
    </lineage>
</organism>
<keyword evidence="1" id="KW-1133">Transmembrane helix</keyword>
<feature type="transmembrane region" description="Helical" evidence="1">
    <location>
        <begin position="20"/>
        <end position="38"/>
    </location>
</feature>
<dbReference type="OrthoDB" id="365362at2759"/>
<keyword evidence="3" id="KW-1185">Reference proteome</keyword>
<feature type="transmembrane region" description="Helical" evidence="1">
    <location>
        <begin position="108"/>
        <end position="141"/>
    </location>
</feature>
<feature type="transmembrane region" description="Helical" evidence="1">
    <location>
        <begin position="82"/>
        <end position="101"/>
    </location>
</feature>
<evidence type="ECO:0000313" key="2">
    <source>
        <dbReference type="EMBL" id="SIO73178.1"/>
    </source>
</evidence>
<dbReference type="GeneID" id="24423184"/>
<proteinExistence type="predicted"/>
<dbReference type="KEGG" id="bmic:BMR1_01G00511"/>
<sequence length="622" mass="71282">MGWVIGRHCFYARSGDFSSLLSLTHLVALVLTGYGILSKSPVTNGPFNKLWVICVSSAFFTFSLICTRKLSEPVGKPTITTYILAPFISLSIGALVAQSYFHNALRGLVLHLILISFSLTGFPALIIFITVTVGISLGIVGLIHISDSCCFKIIWLDLVLFLWQSVGGLLMYKRFECLAMMIVSIKKRPLLCVNNYKPVEYVESELMRLIDRDEVIDLFAKSLDSQRTLSRALQNSNTMLSSNSIRSSHTLRSISSRVDSRLVETIITNRSNKILESIPSDFMPPILQRSNIVSSFISEPVIINDNDPYLNEFKNFEFEVINPTRRRSLNKLPICVKRTIGFMLYCLKRCYEMRSVFLRATWANEDLLPPRNVLGMFSCTIFEDWYVEWMHEFNVKFYADSVWILLLFCYHGTISSAIALAKHYNSISSKAVTSRYIFLTIRFITQPLAVTLVLLPLLLNKCRGSTMKARCYYLLSLLLCLIQLFFAIFDISWILTWENPGEISYNSYSVEMLLMHTSVILLCRYPAYFFLFLVYSFSFITLHFILSSDPRIRIISAEFAPQVVTAIGSFFFYIRPVDISRRMIFCRYVLPYLMHLRIICQEKQDGQEDVRLDKLGTSISCS</sequence>
<feature type="transmembrane region" description="Helical" evidence="1">
    <location>
        <begin position="153"/>
        <end position="172"/>
    </location>
</feature>
<reference evidence="2 3" key="2">
    <citation type="journal article" date="2013" name="PLoS ONE">
        <title>Whole genome mapping and re-organization of the nuclear and mitochondrial genomes of Babesia microti isolates.</title>
        <authorList>
            <person name="Cornillot E."/>
            <person name="Dassouli A."/>
            <person name="Garg A."/>
            <person name="Pachikara N."/>
            <person name="Randazzo S."/>
            <person name="Depoix D."/>
            <person name="Carcy B."/>
            <person name="Delbecq S."/>
            <person name="Frutos R."/>
            <person name="Silva J.C."/>
            <person name="Sutton R."/>
            <person name="Krause P.J."/>
            <person name="Mamoun C.B."/>
        </authorList>
    </citation>
    <scope>NUCLEOTIDE SEQUENCE [LARGE SCALE GENOMIC DNA]</scope>
    <source>
        <strain evidence="2 3">RI</strain>
    </source>
</reference>
<feature type="transmembrane region" description="Helical" evidence="1">
    <location>
        <begin position="471"/>
        <end position="495"/>
    </location>
</feature>
<keyword evidence="1" id="KW-0812">Transmembrane</keyword>
<feature type="transmembrane region" description="Helical" evidence="1">
    <location>
        <begin position="402"/>
        <end position="424"/>
    </location>
</feature>
<gene>
    <name evidence="2" type="ORF">BMR1_01G00511</name>
</gene>
<name>A0A1N6LWC9_BABMR</name>
<feature type="transmembrane region" description="Helical" evidence="1">
    <location>
        <begin position="552"/>
        <end position="574"/>
    </location>
</feature>
<dbReference type="AlphaFoldDB" id="A0A1N6LWC9"/>
<evidence type="ECO:0000313" key="3">
    <source>
        <dbReference type="Proteomes" id="UP000002899"/>
    </source>
</evidence>
<protein>
    <submittedName>
        <fullName evidence="2">Uncharacterized protein</fullName>
    </submittedName>
</protein>
<dbReference type="VEuPathDB" id="PiroplasmaDB:BMR1_01G00511"/>
<dbReference type="Proteomes" id="UP000002899">
    <property type="component" value="Chromosome I"/>
</dbReference>
<accession>A0A1N6LWC9</accession>
<dbReference type="RefSeq" id="XP_021337287.1">
    <property type="nucleotide sequence ID" value="XM_021481486.1"/>
</dbReference>
<feature type="transmembrane region" description="Helical" evidence="1">
    <location>
        <begin position="436"/>
        <end position="459"/>
    </location>
</feature>
<reference evidence="2 3" key="1">
    <citation type="journal article" date="2012" name="Nucleic Acids Res.">
        <title>Sequencing of the smallest Apicomplexan genome from the human pathogen Babesia microti.</title>
        <authorList>
            <person name="Cornillot E."/>
            <person name="Hadj-Kaddour K."/>
            <person name="Dassouli A."/>
            <person name="Noel B."/>
            <person name="Ranwez V."/>
            <person name="Vacherie B."/>
            <person name="Augagneur Y."/>
            <person name="Bres V."/>
            <person name="Duclos A."/>
            <person name="Randazzo S."/>
            <person name="Carcy B."/>
            <person name="Debierre-Grockiego F."/>
            <person name="Delbecq S."/>
            <person name="Moubri-Menage K."/>
            <person name="Shams-Eldin H."/>
            <person name="Usmani-Brown S."/>
            <person name="Bringaud F."/>
            <person name="Wincker P."/>
            <person name="Vivares C.P."/>
            <person name="Schwarz R.T."/>
            <person name="Schetters T.P."/>
            <person name="Krause P.J."/>
            <person name="Gorenflot A."/>
            <person name="Berry V."/>
            <person name="Barbe V."/>
            <person name="Ben Mamoun C."/>
        </authorList>
    </citation>
    <scope>NUCLEOTIDE SEQUENCE [LARGE SCALE GENOMIC DNA]</scope>
    <source>
        <strain evidence="2 3">RI</strain>
    </source>
</reference>
<evidence type="ECO:0000256" key="1">
    <source>
        <dbReference type="SAM" id="Phobius"/>
    </source>
</evidence>
<feature type="transmembrane region" description="Helical" evidence="1">
    <location>
        <begin position="50"/>
        <end position="70"/>
    </location>
</feature>
<reference evidence="2 3" key="3">
    <citation type="journal article" date="2016" name="Sci. Rep.">
        <title>Genome-wide diversity and gene expression profiling of Babesia microti isolates identify polymorphic genes that mediate host-pathogen interactions.</title>
        <authorList>
            <person name="Silva J.C."/>
            <person name="Cornillot E."/>
            <person name="McCracken C."/>
            <person name="Usmani-Brown S."/>
            <person name="Dwivedi A."/>
            <person name="Ifeonu O.O."/>
            <person name="Crabtree J."/>
            <person name="Gotia H.T."/>
            <person name="Virji A.Z."/>
            <person name="Reynes C."/>
            <person name="Colinge J."/>
            <person name="Kumar V."/>
            <person name="Lawres L."/>
            <person name="Pazzi J.E."/>
            <person name="Pablo J.V."/>
            <person name="Hung C."/>
            <person name="Brancato J."/>
            <person name="Kumari P."/>
            <person name="Orvis J."/>
            <person name="Tretina K."/>
            <person name="Chibucos M."/>
            <person name="Ott S."/>
            <person name="Sadzewicz L."/>
            <person name="Sengamalay N."/>
            <person name="Shetty A.C."/>
            <person name="Su Q."/>
            <person name="Tallon L."/>
            <person name="Fraser C.M."/>
            <person name="Frutos R."/>
            <person name="Molina D.M."/>
            <person name="Krause P.J."/>
            <person name="Ben Mamoun C."/>
        </authorList>
    </citation>
    <scope>NUCLEOTIDE SEQUENCE [LARGE SCALE GENOMIC DNA]</scope>
    <source>
        <strain evidence="2 3">RI</strain>
    </source>
</reference>
<dbReference type="EMBL" id="FO082871">
    <property type="protein sequence ID" value="SIO73178.1"/>
    <property type="molecule type" value="Genomic_DNA"/>
</dbReference>